<feature type="transmembrane region" description="Helical" evidence="2">
    <location>
        <begin position="240"/>
        <end position="257"/>
    </location>
</feature>
<dbReference type="InterPro" id="IPR007136">
    <property type="entry name" value="DUF347"/>
</dbReference>
<dbReference type="AlphaFoldDB" id="A0ABD3QCW9"/>
<feature type="transmembrane region" description="Helical" evidence="2">
    <location>
        <begin position="147"/>
        <end position="167"/>
    </location>
</feature>
<evidence type="ECO:0008006" key="5">
    <source>
        <dbReference type="Google" id="ProtNLM"/>
    </source>
</evidence>
<proteinExistence type="predicted"/>
<evidence type="ECO:0000313" key="3">
    <source>
        <dbReference type="EMBL" id="KAL3797726.1"/>
    </source>
</evidence>
<feature type="transmembrane region" description="Helical" evidence="2">
    <location>
        <begin position="212"/>
        <end position="233"/>
    </location>
</feature>
<keyword evidence="2" id="KW-0812">Transmembrane</keyword>
<name>A0ABD3QCW9_9STRA</name>
<feature type="transmembrane region" description="Helical" evidence="2">
    <location>
        <begin position="187"/>
        <end position="206"/>
    </location>
</feature>
<feature type="region of interest" description="Disordered" evidence="1">
    <location>
        <begin position="1"/>
        <end position="44"/>
    </location>
</feature>
<reference evidence="3 4" key="1">
    <citation type="journal article" date="2020" name="G3 (Bethesda)">
        <title>Improved Reference Genome for Cyclotella cryptica CCMP332, a Model for Cell Wall Morphogenesis, Salinity Adaptation, and Lipid Production in Diatoms (Bacillariophyta).</title>
        <authorList>
            <person name="Roberts W.R."/>
            <person name="Downey K.M."/>
            <person name="Ruck E.C."/>
            <person name="Traller J.C."/>
            <person name="Alverson A.J."/>
        </authorList>
    </citation>
    <scope>NUCLEOTIDE SEQUENCE [LARGE SCALE GENOMIC DNA]</scope>
    <source>
        <strain evidence="3 4">CCMP332</strain>
    </source>
</reference>
<evidence type="ECO:0000256" key="1">
    <source>
        <dbReference type="SAM" id="MobiDB-lite"/>
    </source>
</evidence>
<feature type="transmembrane region" description="Helical" evidence="2">
    <location>
        <begin position="49"/>
        <end position="69"/>
    </location>
</feature>
<keyword evidence="2" id="KW-0472">Membrane</keyword>
<dbReference type="EMBL" id="JABMIG020000052">
    <property type="protein sequence ID" value="KAL3797726.1"/>
    <property type="molecule type" value="Genomic_DNA"/>
</dbReference>
<feature type="transmembrane region" description="Helical" evidence="2">
    <location>
        <begin position="121"/>
        <end position="141"/>
    </location>
</feature>
<feature type="transmembrane region" description="Helical" evidence="2">
    <location>
        <begin position="277"/>
        <end position="296"/>
    </location>
</feature>
<accession>A0ABD3QCW9</accession>
<comment type="caution">
    <text evidence="3">The sequence shown here is derived from an EMBL/GenBank/DDBJ whole genome shotgun (WGS) entry which is preliminary data.</text>
</comment>
<evidence type="ECO:0000313" key="4">
    <source>
        <dbReference type="Proteomes" id="UP001516023"/>
    </source>
</evidence>
<evidence type="ECO:0000256" key="2">
    <source>
        <dbReference type="SAM" id="Phobius"/>
    </source>
</evidence>
<feature type="transmembrane region" description="Helical" evidence="2">
    <location>
        <begin position="89"/>
        <end position="109"/>
    </location>
</feature>
<keyword evidence="2" id="KW-1133">Transmembrane helix</keyword>
<sequence length="325" mass="35164">MKFELPFNRNPQADEADIVKSTMRESTGDMSTTSHEEDGQAGNTSAKTASIIATGAVILKIPALTWYYWGEKMTATTFGETFADFWSQTLGLGYGATSAVLISLFLLFLSGQLYVKTYVPPLFWSVMATSSIAGTLVSDFIDRTLHWGYPLGMGVLLSILVVILGLWKFSGLHMNVAGAMTRTQEGFYWAAILTSNTLGTALGDFLADSLEWGFALTAGILGAILVVCALLAVFTKFNPVVLFWVAFILTRPFGAAFGDLLTKGTEKGGLDLGTGKASLVIFALFIVFFGYELYVLRKKKTNDVINKEEIAEAEGVPSGDVDDNV</sequence>
<protein>
    <recommendedName>
        <fullName evidence="5">Membrane-anchored protein</fullName>
    </recommendedName>
</protein>
<gene>
    <name evidence="3" type="ORF">HJC23_000271</name>
</gene>
<dbReference type="Pfam" id="PF03988">
    <property type="entry name" value="DUF347"/>
    <property type="match status" value="4"/>
</dbReference>
<dbReference type="Proteomes" id="UP001516023">
    <property type="component" value="Unassembled WGS sequence"/>
</dbReference>
<keyword evidence="4" id="KW-1185">Reference proteome</keyword>
<organism evidence="3 4">
    <name type="scientific">Cyclotella cryptica</name>
    <dbReference type="NCBI Taxonomy" id="29204"/>
    <lineage>
        <taxon>Eukaryota</taxon>
        <taxon>Sar</taxon>
        <taxon>Stramenopiles</taxon>
        <taxon>Ochrophyta</taxon>
        <taxon>Bacillariophyta</taxon>
        <taxon>Coscinodiscophyceae</taxon>
        <taxon>Thalassiosirophycidae</taxon>
        <taxon>Stephanodiscales</taxon>
        <taxon>Stephanodiscaceae</taxon>
        <taxon>Cyclotella</taxon>
    </lineage>
</organism>